<dbReference type="InterPro" id="IPR050228">
    <property type="entry name" value="Carboxylesterase_BioH"/>
</dbReference>
<evidence type="ECO:0000313" key="2">
    <source>
        <dbReference type="EMBL" id="GAA1565638.1"/>
    </source>
</evidence>
<keyword evidence="2" id="KW-0378">Hydrolase</keyword>
<dbReference type="PANTHER" id="PTHR43194">
    <property type="entry name" value="HYDROLASE ALPHA/BETA FOLD FAMILY"/>
    <property type="match status" value="1"/>
</dbReference>
<organism evidence="2 3">
    <name type="scientific">Kribbella hippodromi</name>
    <dbReference type="NCBI Taxonomy" id="434347"/>
    <lineage>
        <taxon>Bacteria</taxon>
        <taxon>Bacillati</taxon>
        <taxon>Actinomycetota</taxon>
        <taxon>Actinomycetes</taxon>
        <taxon>Propionibacteriales</taxon>
        <taxon>Kribbellaceae</taxon>
        <taxon>Kribbella</taxon>
    </lineage>
</organism>
<gene>
    <name evidence="2" type="ORF">GCM10009804_22910</name>
</gene>
<dbReference type="Proteomes" id="UP001501705">
    <property type="component" value="Unassembled WGS sequence"/>
</dbReference>
<name>A0ABP4NVG4_9ACTN</name>
<accession>A0ABP4NVG4</accession>
<dbReference type="GO" id="GO:0016787">
    <property type="term" value="F:hydrolase activity"/>
    <property type="evidence" value="ECO:0007669"/>
    <property type="project" value="UniProtKB-KW"/>
</dbReference>
<evidence type="ECO:0000259" key="1">
    <source>
        <dbReference type="Pfam" id="PF12697"/>
    </source>
</evidence>
<dbReference type="PANTHER" id="PTHR43194:SF2">
    <property type="entry name" value="PEROXISOMAL MEMBRANE PROTEIN LPX1"/>
    <property type="match status" value="1"/>
</dbReference>
<dbReference type="InterPro" id="IPR029058">
    <property type="entry name" value="AB_hydrolase_fold"/>
</dbReference>
<reference evidence="3" key="1">
    <citation type="journal article" date="2019" name="Int. J. Syst. Evol. Microbiol.">
        <title>The Global Catalogue of Microorganisms (GCM) 10K type strain sequencing project: providing services to taxonomists for standard genome sequencing and annotation.</title>
        <authorList>
            <consortium name="The Broad Institute Genomics Platform"/>
            <consortium name="The Broad Institute Genome Sequencing Center for Infectious Disease"/>
            <person name="Wu L."/>
            <person name="Ma J."/>
        </authorList>
    </citation>
    <scope>NUCLEOTIDE SEQUENCE [LARGE SCALE GENOMIC DNA]</scope>
    <source>
        <strain evidence="3">JCM 15572</strain>
    </source>
</reference>
<feature type="domain" description="AB hydrolase-1" evidence="1">
    <location>
        <begin position="16"/>
        <end position="229"/>
    </location>
</feature>
<dbReference type="InterPro" id="IPR000073">
    <property type="entry name" value="AB_hydrolase_1"/>
</dbReference>
<protein>
    <submittedName>
        <fullName evidence="2">Alpha/beta fold hydrolase</fullName>
    </submittedName>
</protein>
<sequence length="244" mass="25944">MHLSTLSWGSGDRVALLIHGMLGAATQYHQLGPALADRGYHAIAVDLPGHGTSPPAPGATLSLFADALVETVSRLDASRSGSPRPALAVGHSLGAVLLSYALPRLRPHRAVYVDTPLDTPSAAPPVVDLREHFLAARSSRTEQHLRASHPSWSLEDCRVEAEAARRFDIETAVALQRSYTGHTTGSATIPSLVIAADPSRYVSPERARELAELGFTVRSVPGAGHSVWYGQLGEFVGILDAWLG</sequence>
<dbReference type="RefSeq" id="WP_344233398.1">
    <property type="nucleotide sequence ID" value="NZ_BAAAPH010000006.1"/>
</dbReference>
<evidence type="ECO:0000313" key="3">
    <source>
        <dbReference type="Proteomes" id="UP001501705"/>
    </source>
</evidence>
<dbReference type="Gene3D" id="3.40.50.1820">
    <property type="entry name" value="alpha/beta hydrolase"/>
    <property type="match status" value="1"/>
</dbReference>
<dbReference type="Pfam" id="PF12697">
    <property type="entry name" value="Abhydrolase_6"/>
    <property type="match status" value="1"/>
</dbReference>
<proteinExistence type="predicted"/>
<dbReference type="EMBL" id="BAAAPH010000006">
    <property type="protein sequence ID" value="GAA1565638.1"/>
    <property type="molecule type" value="Genomic_DNA"/>
</dbReference>
<comment type="caution">
    <text evidence="2">The sequence shown here is derived from an EMBL/GenBank/DDBJ whole genome shotgun (WGS) entry which is preliminary data.</text>
</comment>
<keyword evidence="3" id="KW-1185">Reference proteome</keyword>
<dbReference type="SUPFAM" id="SSF53474">
    <property type="entry name" value="alpha/beta-Hydrolases"/>
    <property type="match status" value="1"/>
</dbReference>